<gene>
    <name evidence="2" type="ORF">BC659_1543</name>
</gene>
<feature type="transmembrane region" description="Helical" evidence="1">
    <location>
        <begin position="143"/>
        <end position="166"/>
    </location>
</feature>
<feature type="transmembrane region" description="Helical" evidence="1">
    <location>
        <begin position="187"/>
        <end position="209"/>
    </location>
</feature>
<dbReference type="RefSeq" id="WP_133474051.1">
    <property type="nucleotide sequence ID" value="NZ_SNWP01000010.1"/>
</dbReference>
<dbReference type="OrthoDB" id="9803163at2"/>
<accession>A0A4R6J2I0</accession>
<evidence type="ECO:0000256" key="1">
    <source>
        <dbReference type="SAM" id="Phobius"/>
    </source>
</evidence>
<evidence type="ECO:0000313" key="2">
    <source>
        <dbReference type="EMBL" id="TDO29453.1"/>
    </source>
</evidence>
<protein>
    <submittedName>
        <fullName evidence="2">Uncharacterized protein</fullName>
    </submittedName>
</protein>
<feature type="transmembrane region" description="Helical" evidence="1">
    <location>
        <begin position="221"/>
        <end position="238"/>
    </location>
</feature>
<dbReference type="AlphaFoldDB" id="A0A4R6J2I0"/>
<proteinExistence type="predicted"/>
<feature type="transmembrane region" description="Helical" evidence="1">
    <location>
        <begin position="65"/>
        <end position="81"/>
    </location>
</feature>
<evidence type="ECO:0000313" key="3">
    <source>
        <dbReference type="Proteomes" id="UP000295741"/>
    </source>
</evidence>
<feature type="transmembrane region" description="Helical" evidence="1">
    <location>
        <begin position="23"/>
        <end position="45"/>
    </location>
</feature>
<reference evidence="2 3" key="1">
    <citation type="submission" date="2019-03" db="EMBL/GenBank/DDBJ databases">
        <title>Genomic Encyclopedia of Archaeal and Bacterial Type Strains, Phase II (KMG-II): from individual species to whole genera.</title>
        <authorList>
            <person name="Goeker M."/>
        </authorList>
    </citation>
    <scope>NUCLEOTIDE SEQUENCE [LARGE SCALE GENOMIC DNA]</scope>
    <source>
        <strain evidence="2 3">DSM 28323</strain>
    </source>
</reference>
<keyword evidence="3" id="KW-1185">Reference proteome</keyword>
<name>A0A4R6J2I0_9BACT</name>
<keyword evidence="1" id="KW-1133">Transmembrane helix</keyword>
<comment type="caution">
    <text evidence="2">The sequence shown here is derived from an EMBL/GenBank/DDBJ whole genome shotgun (WGS) entry which is preliminary data.</text>
</comment>
<sequence>MNIRELLHFEEEGKIALKEEKTLRLIVGILGMLLPFLLYFSVAIYSDYYSVMPSISHYYFTRGSFFLHLVVIIFSLILIIYKGYDQADFWLSSTAGFAGLLLLFFPTDNIEDYLCGKDYLLDLKNRPPDLVITQMKNSSTANIHLISAAIFFLSLAIMSIFFFTRVRPRASKETVYLTRGRVIQNRIYYVCGFFIITPLVIMILAGTTSLIDPVYYETNHFTFWLECIALIAFAFSWFTKSNTIIKGSVIKESEYQQQMPMTNLKKDTV</sequence>
<dbReference type="Proteomes" id="UP000295741">
    <property type="component" value="Unassembled WGS sequence"/>
</dbReference>
<feature type="transmembrane region" description="Helical" evidence="1">
    <location>
        <begin position="88"/>
        <end position="105"/>
    </location>
</feature>
<keyword evidence="1" id="KW-0472">Membrane</keyword>
<keyword evidence="1" id="KW-0812">Transmembrane</keyword>
<dbReference type="EMBL" id="SNWP01000010">
    <property type="protein sequence ID" value="TDO29453.1"/>
    <property type="molecule type" value="Genomic_DNA"/>
</dbReference>
<organism evidence="2 3">
    <name type="scientific">Sediminibacterium goheungense</name>
    <dbReference type="NCBI Taxonomy" id="1086393"/>
    <lineage>
        <taxon>Bacteria</taxon>
        <taxon>Pseudomonadati</taxon>
        <taxon>Bacteroidota</taxon>
        <taxon>Chitinophagia</taxon>
        <taxon>Chitinophagales</taxon>
        <taxon>Chitinophagaceae</taxon>
        <taxon>Sediminibacterium</taxon>
    </lineage>
</organism>